<proteinExistence type="inferred from homology"/>
<dbReference type="InterPro" id="IPR036165">
    <property type="entry name" value="YefM-like_sf"/>
</dbReference>
<dbReference type="AlphaFoldDB" id="A0A6S6T833"/>
<gene>
    <name evidence="3" type="ORF">HELGO_WM40120</name>
</gene>
<name>A0A6S6T833_9GAMM</name>
<dbReference type="NCBIfam" id="TIGR01552">
    <property type="entry name" value="phd_fam"/>
    <property type="match status" value="1"/>
</dbReference>
<evidence type="ECO:0000313" key="3">
    <source>
        <dbReference type="EMBL" id="CAA6814386.1"/>
    </source>
</evidence>
<sequence length="93" mass="10562">MQSFSIADARSQLPKIIHTVEKGDITQLTRRGEPVAVLLSLREYEALILPGKGSLLHAFNAYKALRQVTDDNLTNQEIDSWRSKETGRKLPWE</sequence>
<evidence type="ECO:0000256" key="2">
    <source>
        <dbReference type="RuleBase" id="RU362080"/>
    </source>
</evidence>
<dbReference type="SUPFAM" id="SSF143120">
    <property type="entry name" value="YefM-like"/>
    <property type="match status" value="1"/>
</dbReference>
<evidence type="ECO:0000256" key="1">
    <source>
        <dbReference type="ARBA" id="ARBA00009981"/>
    </source>
</evidence>
<comment type="function">
    <text evidence="2">Antitoxin component of a type II toxin-antitoxin (TA) system.</text>
</comment>
<dbReference type="Gene3D" id="3.40.1620.10">
    <property type="entry name" value="YefM-like domain"/>
    <property type="match status" value="1"/>
</dbReference>
<dbReference type="Pfam" id="PF02604">
    <property type="entry name" value="PhdYeFM_antitox"/>
    <property type="match status" value="1"/>
</dbReference>
<protein>
    <recommendedName>
        <fullName evidence="2">Antitoxin</fullName>
    </recommendedName>
</protein>
<dbReference type="EMBL" id="CACVAY010000068">
    <property type="protein sequence ID" value="CAA6814386.1"/>
    <property type="molecule type" value="Genomic_DNA"/>
</dbReference>
<organism evidence="3">
    <name type="scientific">uncultured Thiotrichaceae bacterium</name>
    <dbReference type="NCBI Taxonomy" id="298394"/>
    <lineage>
        <taxon>Bacteria</taxon>
        <taxon>Pseudomonadati</taxon>
        <taxon>Pseudomonadota</taxon>
        <taxon>Gammaproteobacteria</taxon>
        <taxon>Thiotrichales</taxon>
        <taxon>Thiotrichaceae</taxon>
        <taxon>environmental samples</taxon>
    </lineage>
</organism>
<dbReference type="InterPro" id="IPR006442">
    <property type="entry name" value="Antitoxin_Phd/YefM"/>
</dbReference>
<reference evidence="3" key="1">
    <citation type="submission" date="2020-01" db="EMBL/GenBank/DDBJ databases">
        <authorList>
            <person name="Meier V. D."/>
            <person name="Meier V D."/>
        </authorList>
    </citation>
    <scope>NUCLEOTIDE SEQUENCE</scope>
    <source>
        <strain evidence="3">HLG_WM_MAG_07</strain>
    </source>
</reference>
<comment type="similarity">
    <text evidence="1 2">Belongs to the phD/YefM antitoxin family.</text>
</comment>
<accession>A0A6S6T833</accession>